<dbReference type="AlphaFoldDB" id="A0A0F8ZB11"/>
<dbReference type="PROSITE" id="PS00782">
    <property type="entry name" value="TFIIB"/>
    <property type="match status" value="1"/>
</dbReference>
<dbReference type="PROSITE" id="PS51134">
    <property type="entry name" value="ZF_TFIIB"/>
    <property type="match status" value="1"/>
</dbReference>
<evidence type="ECO:0000313" key="7">
    <source>
        <dbReference type="EMBL" id="KKK57266.1"/>
    </source>
</evidence>
<evidence type="ECO:0000256" key="1">
    <source>
        <dbReference type="ARBA" id="ARBA00010857"/>
    </source>
</evidence>
<dbReference type="SUPFAM" id="SSF47954">
    <property type="entry name" value="Cyclin-like"/>
    <property type="match status" value="1"/>
</dbReference>
<dbReference type="PRINTS" id="PR00685">
    <property type="entry name" value="TIFACTORIIB"/>
</dbReference>
<dbReference type="PANTHER" id="PTHR11618:SF13">
    <property type="entry name" value="TRANSCRIPTION INITIATION FACTOR IIB"/>
    <property type="match status" value="1"/>
</dbReference>
<dbReference type="SMART" id="SM00385">
    <property type="entry name" value="CYCLIN"/>
    <property type="match status" value="1"/>
</dbReference>
<evidence type="ECO:0000256" key="2">
    <source>
        <dbReference type="ARBA" id="ARBA00013932"/>
    </source>
</evidence>
<keyword evidence="4" id="KW-0805">Transcription regulation</keyword>
<dbReference type="GO" id="GO:0097550">
    <property type="term" value="C:transcription preinitiation complex"/>
    <property type="evidence" value="ECO:0007669"/>
    <property type="project" value="TreeGrafter"/>
</dbReference>
<name>A0A0F8ZB11_9ZZZZ</name>
<reference evidence="7" key="1">
    <citation type="journal article" date="2015" name="Nature">
        <title>Complex archaea that bridge the gap between prokaryotes and eukaryotes.</title>
        <authorList>
            <person name="Spang A."/>
            <person name="Saw J.H."/>
            <person name="Jorgensen S.L."/>
            <person name="Zaremba-Niedzwiedzka K."/>
            <person name="Martijn J."/>
            <person name="Lind A.E."/>
            <person name="van Eijk R."/>
            <person name="Schleper C."/>
            <person name="Guy L."/>
            <person name="Ettema T.J."/>
        </authorList>
    </citation>
    <scope>NUCLEOTIDE SEQUENCE</scope>
</reference>
<dbReference type="PANTHER" id="PTHR11618">
    <property type="entry name" value="TRANSCRIPTION INITIATION FACTOR IIB-RELATED"/>
    <property type="match status" value="1"/>
</dbReference>
<dbReference type="InterPro" id="IPR036915">
    <property type="entry name" value="Cyclin-like_sf"/>
</dbReference>
<feature type="non-terminal residue" evidence="7">
    <location>
        <position position="222"/>
    </location>
</feature>
<proteinExistence type="inferred from homology"/>
<dbReference type="InterPro" id="IPR013150">
    <property type="entry name" value="TFIIB_cyclin"/>
</dbReference>
<evidence type="ECO:0000256" key="4">
    <source>
        <dbReference type="ARBA" id="ARBA00023015"/>
    </source>
</evidence>
<comment type="caution">
    <text evidence="7">The sequence shown here is derived from an EMBL/GenBank/DDBJ whole genome shotgun (WGS) entry which is preliminary data.</text>
</comment>
<dbReference type="Pfam" id="PF08271">
    <property type="entry name" value="Zn_Ribbon_TF"/>
    <property type="match status" value="1"/>
</dbReference>
<dbReference type="InterPro" id="IPR013137">
    <property type="entry name" value="Znf_TFIIB"/>
</dbReference>
<organism evidence="7">
    <name type="scientific">marine sediment metagenome</name>
    <dbReference type="NCBI Taxonomy" id="412755"/>
    <lineage>
        <taxon>unclassified sequences</taxon>
        <taxon>metagenomes</taxon>
        <taxon>ecological metagenomes</taxon>
    </lineage>
</organism>
<gene>
    <name evidence="7" type="ORF">LCGC14_3056200</name>
</gene>
<dbReference type="EMBL" id="LAZR01064574">
    <property type="protein sequence ID" value="KKK57266.1"/>
    <property type="molecule type" value="Genomic_DNA"/>
</dbReference>
<dbReference type="Pfam" id="PF00382">
    <property type="entry name" value="TFIIB"/>
    <property type="match status" value="1"/>
</dbReference>
<dbReference type="InterPro" id="IPR013763">
    <property type="entry name" value="Cyclin-like_dom"/>
</dbReference>
<dbReference type="InterPro" id="IPR000812">
    <property type="entry name" value="TFIIB"/>
</dbReference>
<protein>
    <recommendedName>
        <fullName evidence="2">Transcription initiation factor IIB</fullName>
    </recommendedName>
</protein>
<dbReference type="InterPro" id="IPR023486">
    <property type="entry name" value="TFIIB_CS"/>
</dbReference>
<sequence length="222" mass="24824">MSIRKHRSDIKAVTVIQDSCRRCGSGRKVTDTESGEIVCSSCGFVMTERIEDFGPEHRNFIDGHDTSRTGAGTSLSRHDMGLATIINPANKDASGKPLSSAMKTTIGRLRIWDSRSQFHKSSDRNFRLAFNELSKLKDKLGISESTIEKTAYIYRKAVEKSLIRGRSIPSLLGASLYAACRESETPRTLKDIERVSNVKRKELTKCYRVLVEKLDLKIPVVS</sequence>
<dbReference type="FunFam" id="1.10.472.170:FF:000001">
    <property type="entry name" value="Transcription initiation factor IIB"/>
    <property type="match status" value="1"/>
</dbReference>
<comment type="similarity">
    <text evidence="1">Belongs to the TFIIB family.</text>
</comment>
<keyword evidence="3" id="KW-0677">Repeat</keyword>
<accession>A0A0F8ZB11</accession>
<evidence type="ECO:0000256" key="5">
    <source>
        <dbReference type="ARBA" id="ARBA00023163"/>
    </source>
</evidence>
<dbReference type="GO" id="GO:0070897">
    <property type="term" value="P:transcription preinitiation complex assembly"/>
    <property type="evidence" value="ECO:0007669"/>
    <property type="project" value="InterPro"/>
</dbReference>
<feature type="domain" description="TFIIB-type" evidence="6">
    <location>
        <begin position="16"/>
        <end position="47"/>
    </location>
</feature>
<keyword evidence="5" id="KW-0804">Transcription</keyword>
<evidence type="ECO:0000259" key="6">
    <source>
        <dbReference type="PROSITE" id="PS51134"/>
    </source>
</evidence>
<dbReference type="GO" id="GO:0017025">
    <property type="term" value="F:TBP-class protein binding"/>
    <property type="evidence" value="ECO:0007669"/>
    <property type="project" value="InterPro"/>
</dbReference>
<evidence type="ECO:0000256" key="3">
    <source>
        <dbReference type="ARBA" id="ARBA00022737"/>
    </source>
</evidence>
<dbReference type="Gene3D" id="1.10.472.170">
    <property type="match status" value="1"/>
</dbReference>
<dbReference type="SUPFAM" id="SSF57783">
    <property type="entry name" value="Zinc beta-ribbon"/>
    <property type="match status" value="1"/>
</dbReference>